<dbReference type="GO" id="GO:0050832">
    <property type="term" value="P:defense response to fungus"/>
    <property type="evidence" value="ECO:0007669"/>
    <property type="project" value="TreeGrafter"/>
</dbReference>
<accession>A0AAQ3WFV7</accession>
<dbReference type="GO" id="GO:0005634">
    <property type="term" value="C:nucleus"/>
    <property type="evidence" value="ECO:0007669"/>
    <property type="project" value="TreeGrafter"/>
</dbReference>
<evidence type="ECO:0000313" key="6">
    <source>
        <dbReference type="Proteomes" id="UP001341281"/>
    </source>
</evidence>
<dbReference type="PROSITE" id="PS50088">
    <property type="entry name" value="ANK_REPEAT"/>
    <property type="match status" value="1"/>
</dbReference>
<dbReference type="GO" id="GO:0009862">
    <property type="term" value="P:systemic acquired resistance, salicylic acid mediated signaling pathway"/>
    <property type="evidence" value="ECO:0007669"/>
    <property type="project" value="InterPro"/>
</dbReference>
<dbReference type="InterPro" id="IPR011333">
    <property type="entry name" value="SKP1/BTB/POZ_sf"/>
</dbReference>
<dbReference type="SMART" id="SM00248">
    <property type="entry name" value="ANK"/>
    <property type="match status" value="2"/>
</dbReference>
<evidence type="ECO:0000256" key="3">
    <source>
        <dbReference type="SAM" id="MobiDB-lite"/>
    </source>
</evidence>
<dbReference type="Gene3D" id="3.30.710.10">
    <property type="entry name" value="Potassium Channel Kv1.1, Chain A"/>
    <property type="match status" value="1"/>
</dbReference>
<dbReference type="EMBL" id="CP144746">
    <property type="protein sequence ID" value="WVZ60042.1"/>
    <property type="molecule type" value="Genomic_DNA"/>
</dbReference>
<gene>
    <name evidence="5" type="ORF">U9M48_010112</name>
</gene>
<dbReference type="Gene3D" id="1.25.40.20">
    <property type="entry name" value="Ankyrin repeat-containing domain"/>
    <property type="match status" value="1"/>
</dbReference>
<dbReference type="InterPro" id="IPR036770">
    <property type="entry name" value="Ankyrin_rpt-contain_sf"/>
</dbReference>
<feature type="region of interest" description="Disordered" evidence="3">
    <location>
        <begin position="492"/>
        <end position="523"/>
    </location>
</feature>
<feature type="repeat" description="ANK" evidence="2">
    <location>
        <begin position="260"/>
        <end position="292"/>
    </location>
</feature>
<evidence type="ECO:0000313" key="5">
    <source>
        <dbReference type="EMBL" id="WVZ60042.1"/>
    </source>
</evidence>
<comment type="pathway">
    <text evidence="1">Protein modification; protein ubiquitination.</text>
</comment>
<dbReference type="PANTHER" id="PTHR46475:SF4">
    <property type="entry name" value="BTB_POZ DOMAIN AND ANKYRIN REPEAT-CONTAINING PROTEIN NPR3"/>
    <property type="match status" value="1"/>
</dbReference>
<evidence type="ECO:0000256" key="1">
    <source>
        <dbReference type="ARBA" id="ARBA00004906"/>
    </source>
</evidence>
<dbReference type="AlphaFoldDB" id="A0AAQ3WFV7"/>
<evidence type="ECO:0000259" key="4">
    <source>
        <dbReference type="Pfam" id="PF12313"/>
    </source>
</evidence>
<dbReference type="InterPro" id="IPR021094">
    <property type="entry name" value="NPR1/NIM1-like_C"/>
</dbReference>
<feature type="domain" description="NPR1/NIM1-like C-terminal" evidence="4">
    <location>
        <begin position="302"/>
        <end position="498"/>
    </location>
</feature>
<dbReference type="Proteomes" id="UP001341281">
    <property type="component" value="Chromosome 02"/>
</dbReference>
<keyword evidence="6" id="KW-1185">Reference proteome</keyword>
<dbReference type="InterPro" id="IPR044292">
    <property type="entry name" value="NPR"/>
</dbReference>
<protein>
    <recommendedName>
        <fullName evidence="4">NPR1/NIM1-like C-terminal domain-containing protein</fullName>
    </recommendedName>
</protein>
<reference evidence="5 6" key="1">
    <citation type="submission" date="2024-02" db="EMBL/GenBank/DDBJ databases">
        <title>High-quality chromosome-scale genome assembly of Pensacola bahiagrass (Paspalum notatum Flugge var. saurae).</title>
        <authorList>
            <person name="Vega J.M."/>
            <person name="Podio M."/>
            <person name="Orjuela J."/>
            <person name="Siena L.A."/>
            <person name="Pessino S.C."/>
            <person name="Combes M.C."/>
            <person name="Mariac C."/>
            <person name="Albertini E."/>
            <person name="Pupilli F."/>
            <person name="Ortiz J.P.A."/>
            <person name="Leblanc O."/>
        </authorList>
    </citation>
    <scope>NUCLEOTIDE SEQUENCE [LARGE SCALE GENOMIC DNA]</scope>
    <source>
        <strain evidence="5">R1</strain>
        <tissue evidence="5">Leaf</tissue>
    </source>
</reference>
<dbReference type="Pfam" id="PF12796">
    <property type="entry name" value="Ank_2"/>
    <property type="match status" value="1"/>
</dbReference>
<dbReference type="PANTHER" id="PTHR46475">
    <property type="entry name" value="REGULATORY PROTEIN NPR3"/>
    <property type="match status" value="1"/>
</dbReference>
<dbReference type="Pfam" id="PF12313">
    <property type="entry name" value="NPR1_like_C"/>
    <property type="match status" value="1"/>
</dbReference>
<name>A0AAQ3WFV7_PASNO</name>
<dbReference type="InterPro" id="IPR002110">
    <property type="entry name" value="Ankyrin_rpt"/>
</dbReference>
<dbReference type="GO" id="GO:2000022">
    <property type="term" value="P:regulation of jasmonic acid mediated signaling pathway"/>
    <property type="evidence" value="ECO:0007669"/>
    <property type="project" value="InterPro"/>
</dbReference>
<organism evidence="5 6">
    <name type="scientific">Paspalum notatum var. saurae</name>
    <dbReference type="NCBI Taxonomy" id="547442"/>
    <lineage>
        <taxon>Eukaryota</taxon>
        <taxon>Viridiplantae</taxon>
        <taxon>Streptophyta</taxon>
        <taxon>Embryophyta</taxon>
        <taxon>Tracheophyta</taxon>
        <taxon>Spermatophyta</taxon>
        <taxon>Magnoliopsida</taxon>
        <taxon>Liliopsida</taxon>
        <taxon>Poales</taxon>
        <taxon>Poaceae</taxon>
        <taxon>PACMAD clade</taxon>
        <taxon>Panicoideae</taxon>
        <taxon>Andropogonodae</taxon>
        <taxon>Paspaleae</taxon>
        <taxon>Paspalinae</taxon>
        <taxon>Paspalum</taxon>
    </lineage>
</organism>
<dbReference type="GO" id="GO:2000031">
    <property type="term" value="P:regulation of salicylic acid mediated signaling pathway"/>
    <property type="evidence" value="ECO:0007669"/>
    <property type="project" value="InterPro"/>
</dbReference>
<sequence length="523" mass="58989">MGSLSFFSSPPLAALVDTDAICLTRLSAHLELLLDPAFLNRADAEIVLAAGDAVGAYSCFLTRSPLLLHHITSLPAGERLRLELAELVPGGRHIRREALLEILLYMYTGRLKFPRQECVDNDCEHKTCRPAIDFFVECMYTASGFQIPELVKLFQRQLSAFVINTDIYEDLIPIVHVASTCQLPDLLDQCIQKISISTLDDKYLALDSDDVDLALKFLNEYTITLDDTFAIHYAAAYCEPKVLKELLKLDSANLDMKNRSGYTPLHIACIRQEPGIIISLVEKGASMLEKTPDGRDALTICKRLTSEKEYNKKLEQGQEGSKAYLCIDILEKELNRTSFACSSISIEETTHRPLVDENFHTRLLNLESRVACANLIFPSEAMHAMRIAEECTGTNFSKLKEVGLNETLTMQIRRLREHLDALTKTVELGRRYFPNCSRRLDKILGDEELTELTLLESGTLEDQQIKRKRFHEIKAEVRKAFNKDVAAGEAIAWTASSPPSPSYEGRGRQHEASRKRKQTETFQ</sequence>
<dbReference type="SUPFAM" id="SSF48403">
    <property type="entry name" value="Ankyrin repeat"/>
    <property type="match status" value="1"/>
</dbReference>
<dbReference type="PROSITE" id="PS50297">
    <property type="entry name" value="ANK_REP_REGION"/>
    <property type="match status" value="1"/>
</dbReference>
<keyword evidence="2" id="KW-0040">ANK repeat</keyword>
<dbReference type="GO" id="GO:0042742">
    <property type="term" value="P:defense response to bacterium"/>
    <property type="evidence" value="ECO:0007669"/>
    <property type="project" value="TreeGrafter"/>
</dbReference>
<evidence type="ECO:0000256" key="2">
    <source>
        <dbReference type="PROSITE-ProRule" id="PRU00023"/>
    </source>
</evidence>
<proteinExistence type="predicted"/>